<dbReference type="PANTHER" id="PTHR21669">
    <property type="entry name" value="CAPZ-INTERACTING PROTEIN AND RELATED PROTEINS"/>
    <property type="match status" value="1"/>
</dbReference>
<feature type="compositionally biased region" description="Low complexity" evidence="3">
    <location>
        <begin position="1100"/>
        <end position="1112"/>
    </location>
</feature>
<feature type="compositionally biased region" description="Polar residues" evidence="3">
    <location>
        <begin position="428"/>
        <end position="438"/>
    </location>
</feature>
<evidence type="ECO:0000256" key="1">
    <source>
        <dbReference type="ARBA" id="ARBA00009911"/>
    </source>
</evidence>
<feature type="compositionally biased region" description="Polar residues" evidence="3">
    <location>
        <begin position="1138"/>
        <end position="1231"/>
    </location>
</feature>
<sequence>MAEPRRVAFISLSPVRRREAEFPGAEREPEYPREPPRLEPQPYREPARTEPPAPREVPPRSDAQPPPRESASRAEPQPRPPRETVRLELVLKDPTDESCVEFSYPELLLCGEQRVQKIPPSSPRPREPRDPSASPQWFAPSDAHLARLGSPQRVAGRGRGRAGVLSFAPLGWPRLLPAPPTVLPYLPHPTPAPAPNAVRIWLSPAPFETSGFLSAFYRKNLGALQVALLGFACGPLAVVSKKPVYTEDPFNDDHQERQEVEMLAKKFEMKYGGKPRKHRKDRLQDLIDIGFGYDETDPFIDNSEAYDELVPASLTTKYGGFYINTGTLQFRQASDTEEDDTTDNQKHKPPKIPKIKEDDIEMKKRKRKEEGEKEKKPRKKVPKQLGVMALNSHKSEKKKKRYKDSLSLAAMIRKFQKEKDALKKESNPKTPVNFSTSSLNNPPSAAVALGNDVSDLNLNSADPDLPIFVSTNEHELFQEAENALEMLDDFDFDRLLDAASNGSPLSESGGENGNTTQPTYASQVMPKVVPTLPEGLPVLLEKRIEDLRVAAKLFDEEGRKKFFTQDMNNILLDIELQLQELGPVIRSGVYSHLEAFVPCNKETLVKRLKKLHLNVQDDRLREPLQKLKLAVSNVMPEQLFKYQEDCQARNQAKCAKFQTDEEREKNGSEEDDEEKPGKRVIGPRKKFHWDDTIRTLLCNLVEIKLGCYELEPNKSQSAEDYLKSFMETEVKPLWPKGWMQARMLFKESRSVHNHLTSAPAKKKVIPAPKPKVKECSPKKDQKTPASSVASVGGPSASSSTSAVASTSSGSTPVQETICLDDSLDEELSFHPPALDLVSEALAVINNGNKGPPAGSRISMPTAKPRPGLREEKLASIMSKLPLATPKKLDSTQTAHSSSLIAGHTGPVPKKPQDLAHTGISSGLIAGSSIQNPKVSLEPLPARLLQQGLQRSSQIHASSSSQTHISSSSQAQVAASSHTLGTSEAQDATPLTQVTKVHQHSAVQQNYVSPLQATISKSQTNPVVKLSNNPQLSCSSSLTKTSDKPLMYRLPLSTPPPGNGSQGSHSLVSRTVPSTTTSTNYLAKAMVSQISTQGFKSPFSMAASPKLASSPKPATSPKPLPSPKPSASPKPSQSAKPSVSTKLVSKSNPTPKPTVSPNSSSPNALVAQSSHSSSNNPVHKQPSGMNISRQSPTLNLLPLNRTSGLPSTKNLQAPSKLTNSPSTGTVGKNSLSGIAVNVPASRGSNLNSSGANRTSLSGGTGSGTQGATKPLSTPHRPSSASGSSVVTASVQSTAGASLLANASPLTLMTSPLSVTNQNVTPFGMLGGLVPVTMPFQFPLELLGFGTDTAGELSTQQRFPTHLCLHMYSKRLMMEAKVKGTLSYHGNLSDFAASTGDDTLGWLLEPT</sequence>
<feature type="domain" description="Ubinuclein middle" evidence="5">
    <location>
        <begin position="532"/>
        <end position="746"/>
    </location>
</feature>
<dbReference type="Proteomes" id="UP000242450">
    <property type="component" value="Chromosome 18"/>
</dbReference>
<feature type="region of interest" description="Disordered" evidence="3">
    <location>
        <begin position="1049"/>
        <end position="1071"/>
    </location>
</feature>
<evidence type="ECO:0000259" key="4">
    <source>
        <dbReference type="Pfam" id="PF08729"/>
    </source>
</evidence>
<proteinExistence type="inferred from homology"/>
<feature type="compositionally biased region" description="Low complexity" evidence="3">
    <location>
        <begin position="947"/>
        <end position="976"/>
    </location>
</feature>
<reference evidence="6 7" key="1">
    <citation type="journal article" date="2018" name="Mol. Genet. Genomics">
        <title>The red deer Cervus elaphus genome CerEla1.0: sequencing, annotating, genes, and chromosomes.</title>
        <authorList>
            <person name="Bana N.A."/>
            <person name="Nyiri A."/>
            <person name="Nagy J."/>
            <person name="Frank K."/>
            <person name="Nagy T."/>
            <person name="Steger V."/>
            <person name="Schiller M."/>
            <person name="Lakatos P."/>
            <person name="Sugar L."/>
            <person name="Horn P."/>
            <person name="Barta E."/>
            <person name="Orosz L."/>
        </authorList>
    </citation>
    <scope>NUCLEOTIDE SEQUENCE [LARGE SCALE GENOMIC DNA]</scope>
    <source>
        <strain evidence="6">Hungarian</strain>
    </source>
</reference>
<accession>A0A212CK07</accession>
<dbReference type="EMBL" id="MKHE01000018">
    <property type="protein sequence ID" value="OWK06386.1"/>
    <property type="molecule type" value="Genomic_DNA"/>
</dbReference>
<feature type="compositionally biased region" description="Basic and acidic residues" evidence="3">
    <location>
        <begin position="16"/>
        <end position="37"/>
    </location>
</feature>
<feature type="compositionally biased region" description="Basic and acidic residues" evidence="3">
    <location>
        <begin position="658"/>
        <end position="668"/>
    </location>
</feature>
<feature type="region of interest" description="Disordered" evidence="3">
    <location>
        <begin position="419"/>
        <end position="438"/>
    </location>
</feature>
<organism evidence="6 7">
    <name type="scientific">Cervus elaphus hippelaphus</name>
    <name type="common">European red deer</name>
    <dbReference type="NCBI Taxonomy" id="46360"/>
    <lineage>
        <taxon>Eukaryota</taxon>
        <taxon>Metazoa</taxon>
        <taxon>Chordata</taxon>
        <taxon>Craniata</taxon>
        <taxon>Vertebrata</taxon>
        <taxon>Euteleostomi</taxon>
        <taxon>Mammalia</taxon>
        <taxon>Eutheria</taxon>
        <taxon>Laurasiatheria</taxon>
        <taxon>Artiodactyla</taxon>
        <taxon>Ruminantia</taxon>
        <taxon>Pecora</taxon>
        <taxon>Cervidae</taxon>
        <taxon>Cervinae</taxon>
        <taxon>Cervus</taxon>
    </lineage>
</organism>
<dbReference type="PANTHER" id="PTHR21669:SF10">
    <property type="entry name" value="UBINUCLEIN-2"/>
    <property type="match status" value="1"/>
</dbReference>
<evidence type="ECO:0000259" key="5">
    <source>
        <dbReference type="Pfam" id="PF14075"/>
    </source>
</evidence>
<feature type="compositionally biased region" description="Low complexity" evidence="3">
    <location>
        <begin position="784"/>
        <end position="812"/>
    </location>
</feature>
<feature type="compositionally biased region" description="Basic and acidic residues" evidence="3">
    <location>
        <begin position="771"/>
        <end position="782"/>
    </location>
</feature>
<feature type="compositionally biased region" description="Pro residues" evidence="3">
    <location>
        <begin position="1113"/>
        <end position="1127"/>
    </location>
</feature>
<name>A0A212CK07_CEREH</name>
<keyword evidence="2" id="KW-0597">Phosphoprotein</keyword>
<evidence type="ECO:0000256" key="2">
    <source>
        <dbReference type="ARBA" id="ARBA00022553"/>
    </source>
</evidence>
<protein>
    <submittedName>
        <fullName evidence="6">UBN2</fullName>
    </submittedName>
</protein>
<dbReference type="InterPro" id="IPR026947">
    <property type="entry name" value="UBN_middle_dom"/>
</dbReference>
<feature type="region of interest" description="Disordered" evidence="3">
    <location>
        <begin position="947"/>
        <end position="986"/>
    </location>
</feature>
<feature type="compositionally biased region" description="Polar residues" evidence="3">
    <location>
        <begin position="977"/>
        <end position="986"/>
    </location>
</feature>
<feature type="compositionally biased region" description="Polar residues" evidence="3">
    <location>
        <begin position="1241"/>
        <end position="1252"/>
    </location>
</feature>
<gene>
    <name evidence="6" type="ORF">Celaphus_00012295</name>
</gene>
<feature type="region of interest" description="Disordered" evidence="3">
    <location>
        <begin position="657"/>
        <end position="680"/>
    </location>
</feature>
<dbReference type="Pfam" id="PF08729">
    <property type="entry name" value="HUN"/>
    <property type="match status" value="1"/>
</dbReference>
<feature type="compositionally biased region" description="Low complexity" evidence="3">
    <location>
        <begin position="1128"/>
        <end position="1137"/>
    </location>
</feature>
<feature type="compositionally biased region" description="Basic and acidic residues" evidence="3">
    <location>
        <begin position="80"/>
        <end position="91"/>
    </location>
</feature>
<dbReference type="Pfam" id="PF14075">
    <property type="entry name" value="UBN_AB"/>
    <property type="match status" value="1"/>
</dbReference>
<evidence type="ECO:0000313" key="7">
    <source>
        <dbReference type="Proteomes" id="UP000242450"/>
    </source>
</evidence>
<dbReference type="GO" id="GO:0006325">
    <property type="term" value="P:chromatin organization"/>
    <property type="evidence" value="ECO:0007669"/>
    <property type="project" value="TreeGrafter"/>
</dbReference>
<comment type="similarity">
    <text evidence="1">Belongs to the ubinuclein family.</text>
</comment>
<keyword evidence="7" id="KW-1185">Reference proteome</keyword>
<feature type="region of interest" description="Disordered" evidence="3">
    <location>
        <begin position="332"/>
        <end position="387"/>
    </location>
</feature>
<dbReference type="InterPro" id="IPR014840">
    <property type="entry name" value="HRD"/>
</dbReference>
<dbReference type="OrthoDB" id="68076at2759"/>
<evidence type="ECO:0000313" key="6">
    <source>
        <dbReference type="EMBL" id="OWK06386.1"/>
    </source>
</evidence>
<dbReference type="GO" id="GO:0005634">
    <property type="term" value="C:nucleus"/>
    <property type="evidence" value="ECO:0007669"/>
    <property type="project" value="TreeGrafter"/>
</dbReference>
<feature type="domain" description="Hpc2-related" evidence="4">
    <location>
        <begin position="279"/>
        <end position="329"/>
    </location>
</feature>
<feature type="region of interest" description="Disordered" evidence="3">
    <location>
        <begin position="1100"/>
        <end position="1285"/>
    </location>
</feature>
<evidence type="ECO:0000256" key="3">
    <source>
        <dbReference type="SAM" id="MobiDB-lite"/>
    </source>
</evidence>
<comment type="caution">
    <text evidence="6">The sequence shown here is derived from an EMBL/GenBank/DDBJ whole genome shotgun (WGS) entry which is preliminary data.</text>
</comment>
<feature type="region of interest" description="Disordered" evidence="3">
    <location>
        <begin position="1"/>
        <end position="91"/>
    </location>
</feature>
<feature type="region of interest" description="Disordered" evidence="3">
    <location>
        <begin position="755"/>
        <end position="813"/>
    </location>
</feature>
<feature type="region of interest" description="Disordered" evidence="3">
    <location>
        <begin position="891"/>
        <end position="916"/>
    </location>
</feature>
<feature type="region of interest" description="Disordered" evidence="3">
    <location>
        <begin position="116"/>
        <end position="142"/>
    </location>
</feature>